<evidence type="ECO:0000259" key="2">
    <source>
        <dbReference type="PROSITE" id="PS51462"/>
    </source>
</evidence>
<dbReference type="InterPro" id="IPR000086">
    <property type="entry name" value="NUDIX_hydrolase_dom"/>
</dbReference>
<accession>F1YDR0</accession>
<keyword evidence="4" id="KW-1185">Reference proteome</keyword>
<dbReference type="EMBL" id="AEUD01000001">
    <property type="protein sequence ID" value="EGD57000.1"/>
    <property type="molecule type" value="Genomic_DNA"/>
</dbReference>
<organism evidence="3 4">
    <name type="scientific">Gordonia neofelifaecis NRRL B-59395</name>
    <dbReference type="NCBI Taxonomy" id="644548"/>
    <lineage>
        <taxon>Bacteria</taxon>
        <taxon>Bacillati</taxon>
        <taxon>Actinomycetota</taxon>
        <taxon>Actinomycetes</taxon>
        <taxon>Mycobacteriales</taxon>
        <taxon>Gordoniaceae</taxon>
        <taxon>Gordonia</taxon>
    </lineage>
</organism>
<proteinExistence type="inferred from homology"/>
<feature type="domain" description="Nudix hydrolase" evidence="2">
    <location>
        <begin position="3"/>
        <end position="130"/>
    </location>
</feature>
<protein>
    <submittedName>
        <fullName evidence="3">NUDIX hydrolase</fullName>
    </submittedName>
</protein>
<dbReference type="PANTHER" id="PTHR43736:SF1">
    <property type="entry name" value="DIHYDRONEOPTERIN TRIPHOSPHATE DIPHOSPHATASE"/>
    <property type="match status" value="1"/>
</dbReference>
<evidence type="ECO:0000313" key="3">
    <source>
        <dbReference type="EMBL" id="EGD57000.1"/>
    </source>
</evidence>
<evidence type="ECO:0000256" key="1">
    <source>
        <dbReference type="ARBA" id="ARBA00005582"/>
    </source>
</evidence>
<dbReference type="PROSITE" id="PS51462">
    <property type="entry name" value="NUDIX"/>
    <property type="match status" value="1"/>
</dbReference>
<dbReference type="RefSeq" id="WP_009677565.1">
    <property type="nucleotide sequence ID" value="NZ_AEUD01000001.1"/>
</dbReference>
<dbReference type="Proteomes" id="UP000035065">
    <property type="component" value="Unassembled WGS sequence"/>
</dbReference>
<dbReference type="CDD" id="cd04690">
    <property type="entry name" value="NUDIX_Hydrolase"/>
    <property type="match status" value="1"/>
</dbReference>
<dbReference type="eggNOG" id="COG0494">
    <property type="taxonomic scope" value="Bacteria"/>
</dbReference>
<dbReference type="SUPFAM" id="SSF55811">
    <property type="entry name" value="Nudix"/>
    <property type="match status" value="1"/>
</dbReference>
<dbReference type="PANTHER" id="PTHR43736">
    <property type="entry name" value="ADP-RIBOSE PYROPHOSPHATASE"/>
    <property type="match status" value="1"/>
</dbReference>
<gene>
    <name evidence="3" type="ORF">SCNU_01440</name>
</gene>
<dbReference type="Pfam" id="PF00293">
    <property type="entry name" value="NUDIX"/>
    <property type="match status" value="1"/>
</dbReference>
<keyword evidence="3" id="KW-0378">Hydrolase</keyword>
<comment type="caution">
    <text evidence="3">The sequence shown here is derived from an EMBL/GenBank/DDBJ whole genome shotgun (WGS) entry which is preliminary data.</text>
</comment>
<reference evidence="3 4" key="1">
    <citation type="journal article" date="2011" name="J. Bacteriol.">
        <title>Draft Genome Sequence of Gordonia neofelifaecis NRRL B-59395, a Cholesterol-Degrading Actinomycete.</title>
        <authorList>
            <person name="Ge F."/>
            <person name="Li W."/>
            <person name="Chen G."/>
            <person name="Liu Y."/>
            <person name="Zhang G."/>
            <person name="Yong B."/>
            <person name="Wang Q."/>
            <person name="Wang N."/>
            <person name="Huang Z."/>
            <person name="Li W."/>
            <person name="Wang J."/>
            <person name="Wu C."/>
            <person name="Xie Q."/>
            <person name="Liu G."/>
        </authorList>
    </citation>
    <scope>NUCLEOTIDE SEQUENCE [LARGE SCALE GENOMIC DNA]</scope>
    <source>
        <strain evidence="3 4">NRRL B-59395</strain>
    </source>
</reference>
<comment type="similarity">
    <text evidence="1">Belongs to the Nudix hydrolase family.</text>
</comment>
<evidence type="ECO:0000313" key="4">
    <source>
        <dbReference type="Proteomes" id="UP000035065"/>
    </source>
</evidence>
<dbReference type="InterPro" id="IPR015797">
    <property type="entry name" value="NUDIX_hydrolase-like_dom_sf"/>
</dbReference>
<dbReference type="STRING" id="644548.SCNU_01440"/>
<sequence length="130" mass="14030">MGDRRIVVSAVVMRDDAGRVLTVRKNGSGLFMFPGGKLDDGESHAAAAVREAREEISVELDERSLRRVGTFAADAANEPGHVVVAEVFEHPLVGDPVASAEIAEIAWVDPADRSRDDLAPLLRDEVFPLL</sequence>
<dbReference type="AlphaFoldDB" id="F1YDR0"/>
<name>F1YDR0_9ACTN</name>
<dbReference type="GO" id="GO:0016787">
    <property type="term" value="F:hydrolase activity"/>
    <property type="evidence" value="ECO:0007669"/>
    <property type="project" value="UniProtKB-KW"/>
</dbReference>
<dbReference type="Gene3D" id="3.90.79.10">
    <property type="entry name" value="Nucleoside Triphosphate Pyrophosphohydrolase"/>
    <property type="match status" value="1"/>
</dbReference>